<dbReference type="GO" id="GO:0005829">
    <property type="term" value="C:cytosol"/>
    <property type="evidence" value="ECO:0007669"/>
    <property type="project" value="TreeGrafter"/>
</dbReference>
<dbReference type="SUPFAM" id="SSF52821">
    <property type="entry name" value="Rhodanese/Cell cycle control phosphatase"/>
    <property type="match status" value="1"/>
</dbReference>
<dbReference type="GO" id="GO:0005524">
    <property type="term" value="F:ATP binding"/>
    <property type="evidence" value="ECO:0007669"/>
    <property type="project" value="UniProtKB-UniRule"/>
</dbReference>
<evidence type="ECO:0000256" key="6">
    <source>
        <dbReference type="ARBA" id="ARBA00022840"/>
    </source>
</evidence>
<dbReference type="InterPro" id="IPR001763">
    <property type="entry name" value="Rhodanese-like_dom"/>
</dbReference>
<evidence type="ECO:0000256" key="7">
    <source>
        <dbReference type="ARBA" id="ARBA00022884"/>
    </source>
</evidence>
<organism evidence="14 15">
    <name type="scientific">Thioalkalivibrio halophilus</name>
    <dbReference type="NCBI Taxonomy" id="252474"/>
    <lineage>
        <taxon>Bacteria</taxon>
        <taxon>Pseudomonadati</taxon>
        <taxon>Pseudomonadota</taxon>
        <taxon>Gammaproteobacteria</taxon>
        <taxon>Chromatiales</taxon>
        <taxon>Ectothiorhodospiraceae</taxon>
        <taxon>Thioalkalivibrio</taxon>
    </lineage>
</organism>
<keyword evidence="15" id="KW-1185">Reference proteome</keyword>
<dbReference type="AlphaFoldDB" id="A0A1V2ZV37"/>
<evidence type="ECO:0000259" key="12">
    <source>
        <dbReference type="PROSITE" id="PS50206"/>
    </source>
</evidence>
<dbReference type="SUPFAM" id="SSF143437">
    <property type="entry name" value="THUMP domain-like"/>
    <property type="match status" value="1"/>
</dbReference>
<evidence type="ECO:0000256" key="3">
    <source>
        <dbReference type="ARBA" id="ARBA00022555"/>
    </source>
</evidence>
<dbReference type="GO" id="GO:0002937">
    <property type="term" value="P:tRNA 4-thiouridine biosynthesis"/>
    <property type="evidence" value="ECO:0007669"/>
    <property type="project" value="TreeGrafter"/>
</dbReference>
<keyword evidence="5 11" id="KW-0547">Nucleotide-binding</keyword>
<evidence type="ECO:0000256" key="5">
    <source>
        <dbReference type="ARBA" id="ARBA00022741"/>
    </source>
</evidence>
<comment type="caution">
    <text evidence="11">Lacks conserved residue(s) required for the propagation of feature annotation.</text>
</comment>
<feature type="binding site" evidence="11">
    <location>
        <position position="293"/>
    </location>
    <ligand>
        <name>ATP</name>
        <dbReference type="ChEBI" id="CHEBI:30616"/>
    </ligand>
</feature>
<sequence length="497" mass="54767">MTAESDLIILRQAPEIHLKAPGTRRHFTRILQRNLRRALEDVPHRLATAQGRLLLRTAERERALEILPRVFGLSTFSPVVAEVEPELEAIVDGVRRHFTEAVRGRTYAVRCKRQGTKRVSATRIEREAGAALNGPGKVNLDAPDVTVRIDLQEDRAWLFSERRRGAGGLPLGVQGRTLVLLSGGFDSAVAAWYMMRRGTTADFVFCNLGGATHEAMVAAIARRLAGDWAHGTRPRLYVVNFEAVVEDLRANVPGDMWQIVLKRLMYRAAEAVAARSGAEALVTGEALSQVSSQTLSNLQTIDAVATLPVLRPLIGFDKQEITDRARAIGTFELCERVPEFCALSEQPPLVESRTSRIERAEAALDPAILQQAIDAVCERDPLAVDDGPDGVEGEGEGEGIFVDRIPEGATVIDCQPPEAYRRWHWPGAENHPADTLLQAFADWPADREYVLYCQRGSNSAVIAERMQRAGFRARAFRGGLNRLKRQEASPLADPAQG</sequence>
<feature type="active site" description="Cysteine persulfide intermediate" evidence="11">
    <location>
        <position position="453"/>
    </location>
</feature>
<dbReference type="OrthoDB" id="9773948at2"/>
<evidence type="ECO:0000256" key="1">
    <source>
        <dbReference type="ARBA" id="ARBA00004496"/>
    </source>
</evidence>
<dbReference type="GO" id="GO:0052837">
    <property type="term" value="P:thiazole biosynthetic process"/>
    <property type="evidence" value="ECO:0007669"/>
    <property type="project" value="TreeGrafter"/>
</dbReference>
<dbReference type="Gene3D" id="3.30.2130.30">
    <property type="match status" value="1"/>
</dbReference>
<dbReference type="EMBL" id="MUZR01000068">
    <property type="protein sequence ID" value="OOC09010.1"/>
    <property type="molecule type" value="Genomic_DNA"/>
</dbReference>
<evidence type="ECO:0000259" key="13">
    <source>
        <dbReference type="PROSITE" id="PS51165"/>
    </source>
</evidence>
<dbReference type="SUPFAM" id="SSF52402">
    <property type="entry name" value="Adenine nucleotide alpha hydrolases-like"/>
    <property type="match status" value="1"/>
</dbReference>
<dbReference type="GO" id="GO:0009229">
    <property type="term" value="P:thiamine diphosphate biosynthetic process"/>
    <property type="evidence" value="ECO:0007669"/>
    <property type="project" value="UniProtKB-UniRule"/>
</dbReference>
<name>A0A1V2ZV37_9GAMM</name>
<keyword evidence="6 11" id="KW-0067">ATP-binding</keyword>
<gene>
    <name evidence="11" type="primary">thiI</name>
    <name evidence="14" type="ORF">B1A74_13280</name>
</gene>
<evidence type="ECO:0000256" key="9">
    <source>
        <dbReference type="ARBA" id="ARBA00023157"/>
    </source>
</evidence>
<dbReference type="Pfam" id="PF02926">
    <property type="entry name" value="THUMP"/>
    <property type="match status" value="1"/>
</dbReference>
<comment type="subcellular location">
    <subcellularLocation>
        <location evidence="1 11">Cytoplasm</location>
    </subcellularLocation>
</comment>
<comment type="similarity">
    <text evidence="11">Belongs to the ThiI family.</text>
</comment>
<keyword evidence="10 11" id="KW-0676">Redox-active center</keyword>
<dbReference type="EC" id="2.8.1.4" evidence="11"/>
<keyword evidence="9 11" id="KW-1015">Disulfide bond</keyword>
<evidence type="ECO:0000313" key="14">
    <source>
        <dbReference type="EMBL" id="OOC09010.1"/>
    </source>
</evidence>
<dbReference type="STRING" id="252474.B1A74_13280"/>
<keyword evidence="8 11" id="KW-0784">Thiamine biosynthesis</keyword>
<evidence type="ECO:0000256" key="8">
    <source>
        <dbReference type="ARBA" id="ARBA00022977"/>
    </source>
</evidence>
<dbReference type="InterPro" id="IPR014729">
    <property type="entry name" value="Rossmann-like_a/b/a_fold"/>
</dbReference>
<dbReference type="GO" id="GO:0140741">
    <property type="term" value="F:tRNA-uracil-4 sulfurtransferase activity"/>
    <property type="evidence" value="ECO:0007669"/>
    <property type="project" value="UniProtKB-EC"/>
</dbReference>
<dbReference type="Pfam" id="PF22025">
    <property type="entry name" value="ThiI_fer"/>
    <property type="match status" value="1"/>
</dbReference>
<dbReference type="PANTHER" id="PTHR43209:SF1">
    <property type="entry name" value="TRNA SULFURTRANSFERASE"/>
    <property type="match status" value="1"/>
</dbReference>
<evidence type="ECO:0000256" key="4">
    <source>
        <dbReference type="ARBA" id="ARBA00022679"/>
    </source>
</evidence>
<comment type="caution">
    <text evidence="14">The sequence shown here is derived from an EMBL/GenBank/DDBJ whole genome shotgun (WGS) entry which is preliminary data.</text>
</comment>
<dbReference type="InterPro" id="IPR036873">
    <property type="entry name" value="Rhodanese-like_dom_sf"/>
</dbReference>
<feature type="domain" description="THUMP" evidence="13">
    <location>
        <begin position="61"/>
        <end position="162"/>
    </location>
</feature>
<dbReference type="PROSITE" id="PS51165">
    <property type="entry name" value="THUMP"/>
    <property type="match status" value="1"/>
</dbReference>
<dbReference type="Gene3D" id="3.40.50.620">
    <property type="entry name" value="HUPs"/>
    <property type="match status" value="1"/>
</dbReference>
<dbReference type="Proteomes" id="UP000189177">
    <property type="component" value="Unassembled WGS sequence"/>
</dbReference>
<comment type="catalytic activity">
    <reaction evidence="11">
        <text>[ThiS sulfur-carrier protein]-C-terminal Gly-Gly-AMP + S-sulfanyl-L-cysteinyl-[cysteine desulfurase] + AH2 = [ThiS sulfur-carrier protein]-C-terminal-Gly-aminoethanethioate + L-cysteinyl-[cysteine desulfurase] + A + AMP + 2 H(+)</text>
        <dbReference type="Rhea" id="RHEA:43340"/>
        <dbReference type="Rhea" id="RHEA-COMP:12157"/>
        <dbReference type="Rhea" id="RHEA-COMP:12158"/>
        <dbReference type="Rhea" id="RHEA-COMP:12910"/>
        <dbReference type="Rhea" id="RHEA-COMP:19908"/>
        <dbReference type="ChEBI" id="CHEBI:13193"/>
        <dbReference type="ChEBI" id="CHEBI:15378"/>
        <dbReference type="ChEBI" id="CHEBI:17499"/>
        <dbReference type="ChEBI" id="CHEBI:29950"/>
        <dbReference type="ChEBI" id="CHEBI:61963"/>
        <dbReference type="ChEBI" id="CHEBI:90618"/>
        <dbReference type="ChEBI" id="CHEBI:232372"/>
        <dbReference type="ChEBI" id="CHEBI:456215"/>
    </reaction>
</comment>
<feature type="binding site" evidence="11">
    <location>
        <position position="262"/>
    </location>
    <ligand>
        <name>ATP</name>
        <dbReference type="ChEBI" id="CHEBI:30616"/>
    </ligand>
</feature>
<dbReference type="CDD" id="cd00158">
    <property type="entry name" value="RHOD"/>
    <property type="match status" value="1"/>
</dbReference>
<dbReference type="GO" id="GO:0004810">
    <property type="term" value="F:CCA tRNA nucleotidyltransferase activity"/>
    <property type="evidence" value="ECO:0007669"/>
    <property type="project" value="InterPro"/>
</dbReference>
<feature type="binding site" evidence="11">
    <location>
        <position position="284"/>
    </location>
    <ligand>
        <name>ATP</name>
        <dbReference type="ChEBI" id="CHEBI:30616"/>
    </ligand>
</feature>
<dbReference type="InterPro" id="IPR020536">
    <property type="entry name" value="ThiI_AANH"/>
</dbReference>
<proteinExistence type="inferred from homology"/>
<feature type="domain" description="Rhodanese" evidence="12">
    <location>
        <begin position="405"/>
        <end position="492"/>
    </location>
</feature>
<accession>A0A1V2ZV37</accession>
<comment type="catalytic activity">
    <reaction evidence="11">
        <text>[ThiI sulfur-carrier protein]-S-sulfanyl-L-cysteine + a uridine in tRNA + 2 reduced [2Fe-2S]-[ferredoxin] + ATP + H(+) = [ThiI sulfur-carrier protein]-L-cysteine + a 4-thiouridine in tRNA + 2 oxidized [2Fe-2S]-[ferredoxin] + AMP + diphosphate</text>
        <dbReference type="Rhea" id="RHEA:24176"/>
        <dbReference type="Rhea" id="RHEA-COMP:10000"/>
        <dbReference type="Rhea" id="RHEA-COMP:10001"/>
        <dbReference type="Rhea" id="RHEA-COMP:13337"/>
        <dbReference type="Rhea" id="RHEA-COMP:13338"/>
        <dbReference type="Rhea" id="RHEA-COMP:13339"/>
        <dbReference type="Rhea" id="RHEA-COMP:13340"/>
        <dbReference type="ChEBI" id="CHEBI:15378"/>
        <dbReference type="ChEBI" id="CHEBI:29950"/>
        <dbReference type="ChEBI" id="CHEBI:30616"/>
        <dbReference type="ChEBI" id="CHEBI:33019"/>
        <dbReference type="ChEBI" id="CHEBI:33737"/>
        <dbReference type="ChEBI" id="CHEBI:33738"/>
        <dbReference type="ChEBI" id="CHEBI:61963"/>
        <dbReference type="ChEBI" id="CHEBI:65315"/>
        <dbReference type="ChEBI" id="CHEBI:136798"/>
        <dbReference type="ChEBI" id="CHEBI:456215"/>
        <dbReference type="EC" id="2.8.1.4"/>
    </reaction>
</comment>
<dbReference type="GO" id="GO:0009228">
    <property type="term" value="P:thiamine biosynthetic process"/>
    <property type="evidence" value="ECO:0007669"/>
    <property type="project" value="UniProtKB-KW"/>
</dbReference>
<dbReference type="NCBIfam" id="TIGR00342">
    <property type="entry name" value="tRNA uracil 4-sulfurtransferase ThiI"/>
    <property type="match status" value="1"/>
</dbReference>
<dbReference type="UniPathway" id="UPA00060"/>
<keyword evidence="7 11" id="KW-0694">RNA-binding</keyword>
<dbReference type="Pfam" id="PF00581">
    <property type="entry name" value="Rhodanese"/>
    <property type="match status" value="1"/>
</dbReference>
<dbReference type="CDD" id="cd01712">
    <property type="entry name" value="PPase_ThiI"/>
    <property type="match status" value="1"/>
</dbReference>
<dbReference type="HAMAP" id="MF_00021">
    <property type="entry name" value="ThiI"/>
    <property type="match status" value="1"/>
</dbReference>
<comment type="function">
    <text evidence="11">Catalyzes the ATP-dependent transfer of a sulfur to tRNA to produce 4-thiouridine in position 8 of tRNAs, which functions as a near-UV photosensor. Also catalyzes the transfer of sulfur to the sulfur carrier protein ThiS, forming ThiS-thiocarboxylate. This is a step in the synthesis of thiazole, in the thiamine biosynthesis pathway. The sulfur is donated as persulfide by IscS.</text>
</comment>
<dbReference type="InterPro" id="IPR049961">
    <property type="entry name" value="ThiI_N"/>
</dbReference>
<dbReference type="PROSITE" id="PS50206">
    <property type="entry name" value="RHODANESE_3"/>
    <property type="match status" value="1"/>
</dbReference>
<protein>
    <recommendedName>
        <fullName evidence="11">tRNA sulfurtransferase</fullName>
        <ecNumber evidence="11">2.8.1.4</ecNumber>
    </recommendedName>
    <alternativeName>
        <fullName evidence="11">Sulfur carrier protein ThiS sulfurtransferase</fullName>
    </alternativeName>
    <alternativeName>
        <fullName evidence="11">Thiamine biosynthesis protein ThiI</fullName>
    </alternativeName>
    <alternativeName>
        <fullName evidence="11">tRNA 4-thiouridine synthase</fullName>
    </alternativeName>
</protein>
<comment type="pathway">
    <text evidence="11">Cofactor biosynthesis; thiamine diphosphate biosynthesis.</text>
</comment>
<keyword evidence="4 11" id="KW-0808">Transferase</keyword>
<keyword evidence="3 11" id="KW-0820">tRNA-binding</keyword>
<evidence type="ECO:0000256" key="2">
    <source>
        <dbReference type="ARBA" id="ARBA00022490"/>
    </source>
</evidence>
<dbReference type="PANTHER" id="PTHR43209">
    <property type="entry name" value="TRNA SULFURTRANSFERASE"/>
    <property type="match status" value="1"/>
</dbReference>
<evidence type="ECO:0000313" key="15">
    <source>
        <dbReference type="Proteomes" id="UP000189177"/>
    </source>
</evidence>
<dbReference type="GO" id="GO:0000049">
    <property type="term" value="F:tRNA binding"/>
    <property type="evidence" value="ECO:0007669"/>
    <property type="project" value="UniProtKB-UniRule"/>
</dbReference>
<keyword evidence="2 11" id="KW-0963">Cytoplasm</keyword>
<dbReference type="InterPro" id="IPR050102">
    <property type="entry name" value="tRNA_sulfurtransferase_ThiI"/>
</dbReference>
<evidence type="ECO:0000256" key="11">
    <source>
        <dbReference type="HAMAP-Rule" id="MF_00021"/>
    </source>
</evidence>
<dbReference type="RefSeq" id="WP_077244907.1">
    <property type="nucleotide sequence ID" value="NZ_MUZR01000068.1"/>
</dbReference>
<dbReference type="CDD" id="cd11716">
    <property type="entry name" value="THUMP_ThiI"/>
    <property type="match status" value="1"/>
</dbReference>
<feature type="binding site" evidence="11">
    <location>
        <begin position="180"/>
        <end position="181"/>
    </location>
    <ligand>
        <name>ATP</name>
        <dbReference type="ChEBI" id="CHEBI:30616"/>
    </ligand>
</feature>
<dbReference type="SMART" id="SM00450">
    <property type="entry name" value="RHOD"/>
    <property type="match status" value="1"/>
</dbReference>
<evidence type="ECO:0000256" key="10">
    <source>
        <dbReference type="ARBA" id="ARBA00023284"/>
    </source>
</evidence>
<dbReference type="InterPro" id="IPR049962">
    <property type="entry name" value="THUMP_ThiI"/>
</dbReference>
<dbReference type="SMART" id="SM00981">
    <property type="entry name" value="THUMP"/>
    <property type="match status" value="1"/>
</dbReference>
<dbReference type="InterPro" id="IPR054173">
    <property type="entry name" value="ThiI_fer"/>
</dbReference>
<dbReference type="Gene3D" id="3.40.250.10">
    <property type="entry name" value="Rhodanese-like domain"/>
    <property type="match status" value="1"/>
</dbReference>
<feature type="disulfide bond" description="Redox-active" evidence="11">
    <location>
        <begin position="341"/>
        <end position="453"/>
    </location>
</feature>
<dbReference type="Pfam" id="PF02568">
    <property type="entry name" value="ThiI"/>
    <property type="match status" value="1"/>
</dbReference>
<dbReference type="InterPro" id="IPR003720">
    <property type="entry name" value="tRNA_STrfase"/>
</dbReference>
<reference evidence="14 15" key="1">
    <citation type="submission" date="2017-02" db="EMBL/GenBank/DDBJ databases">
        <title>Genomic diversity within the haloalkaliphilic genus Thioalkalivibrio.</title>
        <authorList>
            <person name="Ahn A.-C."/>
            <person name="Meier-Kolthoff J."/>
            <person name="Overmars L."/>
            <person name="Richter M."/>
            <person name="Woyke T."/>
            <person name="Sorokin D.Y."/>
            <person name="Muyzer G."/>
        </authorList>
    </citation>
    <scope>NUCLEOTIDE SEQUENCE [LARGE SCALE GENOMIC DNA]</scope>
    <source>
        <strain evidence="14 15">HL17</strain>
    </source>
</reference>
<dbReference type="InterPro" id="IPR004114">
    <property type="entry name" value="THUMP_dom"/>
</dbReference>